<feature type="region of interest" description="Disordered" evidence="7">
    <location>
        <begin position="45"/>
        <end position="195"/>
    </location>
</feature>
<evidence type="ECO:0000256" key="6">
    <source>
        <dbReference type="ARBA" id="ARBA00023242"/>
    </source>
</evidence>
<feature type="compositionally biased region" description="Low complexity" evidence="7">
    <location>
        <begin position="138"/>
        <end position="166"/>
    </location>
</feature>
<evidence type="ECO:0000256" key="7">
    <source>
        <dbReference type="SAM" id="MobiDB-lite"/>
    </source>
</evidence>
<keyword evidence="11" id="KW-1185">Reference proteome</keyword>
<dbReference type="InterPro" id="IPR018996">
    <property type="entry name" value="Man1/Src1-like_C"/>
</dbReference>
<feature type="compositionally biased region" description="Polar residues" evidence="7">
    <location>
        <begin position="325"/>
        <end position="343"/>
    </location>
</feature>
<keyword evidence="3 8" id="KW-0812">Transmembrane</keyword>
<evidence type="ECO:0000256" key="2">
    <source>
        <dbReference type="ARBA" id="ARBA00022553"/>
    </source>
</evidence>
<feature type="compositionally biased region" description="Low complexity" evidence="7">
    <location>
        <begin position="750"/>
        <end position="765"/>
    </location>
</feature>
<comment type="caution">
    <text evidence="10">The sequence shown here is derived from an EMBL/GenBank/DDBJ whole genome shotgun (WGS) entry which is preliminary data.</text>
</comment>
<evidence type="ECO:0000256" key="4">
    <source>
        <dbReference type="ARBA" id="ARBA00022989"/>
    </source>
</evidence>
<dbReference type="STRING" id="158441.A0A226DZE3"/>
<keyword evidence="5 8" id="KW-0472">Membrane</keyword>
<feature type="compositionally biased region" description="Acidic residues" evidence="7">
    <location>
        <begin position="245"/>
        <end position="254"/>
    </location>
</feature>
<dbReference type="EMBL" id="LNIX01000008">
    <property type="protein sequence ID" value="OXA50855.1"/>
    <property type="molecule type" value="Genomic_DNA"/>
</dbReference>
<feature type="compositionally biased region" description="Low complexity" evidence="7">
    <location>
        <begin position="81"/>
        <end position="100"/>
    </location>
</feature>
<comment type="subcellular location">
    <subcellularLocation>
        <location evidence="1">Nucleus inner membrane</location>
    </subcellularLocation>
</comment>
<evidence type="ECO:0000313" key="11">
    <source>
        <dbReference type="Proteomes" id="UP000198287"/>
    </source>
</evidence>
<organism evidence="10 11">
    <name type="scientific">Folsomia candida</name>
    <name type="common">Springtail</name>
    <dbReference type="NCBI Taxonomy" id="158441"/>
    <lineage>
        <taxon>Eukaryota</taxon>
        <taxon>Metazoa</taxon>
        <taxon>Ecdysozoa</taxon>
        <taxon>Arthropoda</taxon>
        <taxon>Hexapoda</taxon>
        <taxon>Collembola</taxon>
        <taxon>Entomobryomorpha</taxon>
        <taxon>Isotomoidea</taxon>
        <taxon>Isotomidae</taxon>
        <taxon>Proisotominae</taxon>
        <taxon>Folsomia</taxon>
    </lineage>
</organism>
<evidence type="ECO:0000259" key="9">
    <source>
        <dbReference type="Pfam" id="PF09402"/>
    </source>
</evidence>
<dbReference type="PANTHER" id="PTHR13428">
    <property type="entry name" value="INNER NUCLEAR MEMBRANE PROTEIN MAN1 LEM DOMAIN CONTAINING PROTEIN"/>
    <property type="match status" value="1"/>
</dbReference>
<dbReference type="OrthoDB" id="118234at2759"/>
<dbReference type="Proteomes" id="UP000198287">
    <property type="component" value="Unassembled WGS sequence"/>
</dbReference>
<keyword evidence="4 8" id="KW-1133">Transmembrane helix</keyword>
<gene>
    <name evidence="10" type="ORF">Fcan01_14034</name>
</gene>
<evidence type="ECO:0000256" key="8">
    <source>
        <dbReference type="SAM" id="Phobius"/>
    </source>
</evidence>
<dbReference type="GO" id="GO:0031490">
    <property type="term" value="F:chromatin DNA binding"/>
    <property type="evidence" value="ECO:0007669"/>
    <property type="project" value="TreeGrafter"/>
</dbReference>
<accession>A0A226DZE3</accession>
<evidence type="ECO:0000313" key="10">
    <source>
        <dbReference type="EMBL" id="OXA50855.1"/>
    </source>
</evidence>
<dbReference type="InterPro" id="IPR041885">
    <property type="entry name" value="MAN1_winged_helix_dom"/>
</dbReference>
<dbReference type="GO" id="GO:0005637">
    <property type="term" value="C:nuclear inner membrane"/>
    <property type="evidence" value="ECO:0007669"/>
    <property type="project" value="UniProtKB-SubCell"/>
</dbReference>
<dbReference type="GO" id="GO:0006998">
    <property type="term" value="P:nuclear envelope organization"/>
    <property type="evidence" value="ECO:0007669"/>
    <property type="project" value="TreeGrafter"/>
</dbReference>
<dbReference type="PANTHER" id="PTHR13428:SF12">
    <property type="entry name" value="INNER NUCLEAR MEMBRANE PROTEIN MAN1"/>
    <property type="match status" value="1"/>
</dbReference>
<feature type="region of interest" description="Disordered" evidence="7">
    <location>
        <begin position="303"/>
        <end position="359"/>
    </location>
</feature>
<dbReference type="GO" id="GO:0030514">
    <property type="term" value="P:negative regulation of BMP signaling pathway"/>
    <property type="evidence" value="ECO:0007669"/>
    <property type="project" value="TreeGrafter"/>
</dbReference>
<reference evidence="10 11" key="1">
    <citation type="submission" date="2015-12" db="EMBL/GenBank/DDBJ databases">
        <title>The genome of Folsomia candida.</title>
        <authorList>
            <person name="Faddeeva A."/>
            <person name="Derks M.F."/>
            <person name="Anvar Y."/>
            <person name="Smit S."/>
            <person name="Van Straalen N."/>
            <person name="Roelofs D."/>
        </authorList>
    </citation>
    <scope>NUCLEOTIDE SEQUENCE [LARGE SCALE GENOMIC DNA]</scope>
    <source>
        <strain evidence="10 11">VU population</strain>
        <tissue evidence="10">Whole body</tissue>
    </source>
</reference>
<feature type="domain" description="Man1/Src1-like C-terminal" evidence="9">
    <location>
        <begin position="511"/>
        <end position="739"/>
    </location>
</feature>
<evidence type="ECO:0000256" key="5">
    <source>
        <dbReference type="ARBA" id="ARBA00023136"/>
    </source>
</evidence>
<evidence type="ECO:0000256" key="3">
    <source>
        <dbReference type="ARBA" id="ARBA00022692"/>
    </source>
</evidence>
<dbReference type="Pfam" id="PF09402">
    <property type="entry name" value="MSC"/>
    <property type="match status" value="1"/>
</dbReference>
<feature type="compositionally biased region" description="Polar residues" evidence="7">
    <location>
        <begin position="218"/>
        <end position="244"/>
    </location>
</feature>
<protein>
    <submittedName>
        <fullName evidence="10">Inner nuclear membrane protein Man1</fullName>
    </submittedName>
</protein>
<dbReference type="Gene3D" id="1.10.10.1180">
    <property type="entry name" value="MAN1, winged-helix domain"/>
    <property type="match status" value="1"/>
</dbReference>
<feature type="region of interest" description="Disordered" evidence="7">
    <location>
        <begin position="217"/>
        <end position="261"/>
    </location>
</feature>
<feature type="compositionally biased region" description="Acidic residues" evidence="7">
    <location>
        <begin position="116"/>
        <end position="137"/>
    </location>
</feature>
<proteinExistence type="predicted"/>
<keyword evidence="2" id="KW-0597">Phosphoprotein</keyword>
<feature type="compositionally biased region" description="Low complexity" evidence="7">
    <location>
        <begin position="59"/>
        <end position="72"/>
    </location>
</feature>
<keyword evidence="6" id="KW-0539">Nucleus</keyword>
<feature type="compositionally biased region" description="Acidic residues" evidence="7">
    <location>
        <begin position="178"/>
        <end position="187"/>
    </location>
</feature>
<feature type="transmembrane region" description="Helical" evidence="8">
    <location>
        <begin position="420"/>
        <end position="438"/>
    </location>
</feature>
<feature type="region of interest" description="Disordered" evidence="7">
    <location>
        <begin position="747"/>
        <end position="791"/>
    </location>
</feature>
<feature type="compositionally biased region" description="Gly residues" evidence="7">
    <location>
        <begin position="311"/>
        <end position="321"/>
    </location>
</feature>
<dbReference type="AlphaFoldDB" id="A0A226DZE3"/>
<feature type="transmembrane region" description="Helical" evidence="8">
    <location>
        <begin position="615"/>
        <end position="641"/>
    </location>
</feature>
<feature type="region of interest" description="Disordered" evidence="7">
    <location>
        <begin position="884"/>
        <end position="927"/>
    </location>
</feature>
<evidence type="ECO:0000256" key="1">
    <source>
        <dbReference type="ARBA" id="ARBA00004540"/>
    </source>
</evidence>
<sequence>MASGYESLTNLDLRNKLLEFGYDLPISVKKDFMIKTLERVMAERRKQQLQGRKSLPVMSSNSRQSTPSSTNNHQFETNSNASTHSRQSRQSTGSSRASASKQPIMPLQPKIPVNDEIVEEDENEEEEEEEEEEESSQEEQTPPTFSKSKTTTNSSSNFMSHTSHSTRPQPDVGGQNGEWEDHDEEEENRTPSPRYQKYLSYFKGDMNKADPFVMPRSRYSSPVGSPYSTTATVGSPSFRRNQSYDFDDSADESDAEHVPVNNQGGRIRHFFSKVNPVNWIPNPKLWLSSSGAARQETDQTSRNHLNFNFGSAGGSGGGGDGRSSPFTLSQTRYSMTSGGNSLPPSTPLNGHFPTTSSSRAQLGNQIYSPAQPPPPVVPPAMAAGRQAGFKAFFSRGERNGFGYPSAAGASADSAHLVPKLLLVCFVVAIVGVLGAYYYKASVQPGLPGPDSDLSTFFGGEEKVSLDSQQRTAPPKPKRLTGPKKLVYPICGQPGYEIEPCVEKGVIQDSKILFEALKAELTQRSVRKSCGDMVEDKISLLKAKELLYRLVELKKSAVDTAFEGMLMLVTENPTSGVKICANNNADEMVKIGDLVSLNNEEASITIDGVSPTFWCMLVSFVFSILMYAFYFTIVGIIGYGTIRGLRYRRRLQAHEDDEMFKLIDRIVTLLQEHYEDAKRNGHDQFIAVNHIRDQLFSHRDKKQKEALWNKVVAEISTNESRVREEIQHISGEEFRVWRWLPSASPLAKRMSSAPSSPGGSGDSTPGLYPSLPSMDTSSAGCSNPSTPSNSQWQGQAFEIFDGSPNSLAQPPTTCLKIRQMFDNSKDAGDFRIEQAILEKCSNANILHIGIDRSTREGHLLSVKFLREDRYFHRFPDAQFRTTPLSTATLGSGGGGGMQQQPLSGLTNNLNIYSSGPPPAQHQGIEEGPSARARFSLGY</sequence>
<feature type="compositionally biased region" description="Polar residues" evidence="7">
    <location>
        <begin position="772"/>
        <end position="791"/>
    </location>
</feature>
<name>A0A226DZE3_FOLCA</name>
<dbReference type="InterPro" id="IPR052277">
    <property type="entry name" value="INM_ESCRT-Associated"/>
</dbReference>